<dbReference type="GO" id="GO:0019843">
    <property type="term" value="F:rRNA binding"/>
    <property type="evidence" value="ECO:0007669"/>
    <property type="project" value="UniProtKB-UniRule"/>
</dbReference>
<dbReference type="InterPro" id="IPR008532">
    <property type="entry name" value="NFACT_RNA-bd"/>
</dbReference>
<dbReference type="EMBL" id="DQSV01000084">
    <property type="protein sequence ID" value="HIP17486.1"/>
    <property type="molecule type" value="Genomic_DNA"/>
</dbReference>
<sequence>MKKELTNVDIYATVGELQEVVNGILDKAFLIDSQGGKELILKLHIAGKGTREIAIGIGIYKYITLTEYSREKPKNPPSFAMLLRKYLKNIKITKIEQHNFDRIIKITFQWKENLYKLIIELFGEGNIILLDGEDRIILPLHIEKWSTRKIVPKEIYEYPPQKDLTPFNLDYSIAYEVFKDKFKDEQNRKKECVRVVSRIFGLAGIYAEEICHIAGVDKKTIDPSEEEIKKLFEGTKIFFNRLFNERNPQIILKNGENYDLSPIDLIKYSSGCNNNDNANNIYDKKYYKKFLNAIDDYFSQYVLKKEIKESETKLQKIVKRQERILNSQIESLKKYEKQAEENQIKGDLIYANYATVDEIINTLRLARERMEWREIKRVVKENKDNPILSKIVSINEKTGELILKLSADYGDGPIERSVSLDLRKNAFENADMYYNKSKKFKNKMKGVITAIEISKKKLEKLKKEEESEIKVLKEMEEKTLIKKERKKRKWYEKFKWTIIDNHLIIAGKDATTNEVLIKRYAENKDIVFHTLMEGAPFAVIKMDRDIDEMDEKKRNNLLMETAKFAVSHSKAWKLGLGSADVYWVKPEQLSKTAESGEYLKKGAFVVRGRRNFIRSVPLELGVGIVEYEGEKKLTTAPPEAIKNFEKYVMLKPAKKKKGELIRELKNEFREYDIDDEDILKVLPPGDSDILIR</sequence>
<dbReference type="Pfam" id="PF05833">
    <property type="entry name" value="NFACT_N"/>
    <property type="match status" value="1"/>
</dbReference>
<dbReference type="FunFam" id="2.30.310.10:FF:000003">
    <property type="entry name" value="Zinc knuckle domain containing protein"/>
    <property type="match status" value="1"/>
</dbReference>
<comment type="subunit">
    <text evidence="2">Associates with stalled 50S ribosomal subunits.</text>
</comment>
<accession>A0A833DRU5</accession>
<evidence type="ECO:0000313" key="5">
    <source>
        <dbReference type="Proteomes" id="UP000605144"/>
    </source>
</evidence>
<dbReference type="HAMAP" id="MF_00844_A">
    <property type="entry name" value="RqcH_A"/>
    <property type="match status" value="1"/>
</dbReference>
<organism evidence="4 5">
    <name type="scientific">Methanothermococcus okinawensis</name>
    <dbReference type="NCBI Taxonomy" id="155863"/>
    <lineage>
        <taxon>Archaea</taxon>
        <taxon>Methanobacteriati</taxon>
        <taxon>Methanobacteriota</taxon>
        <taxon>Methanomada group</taxon>
        <taxon>Methanococci</taxon>
        <taxon>Methanococcales</taxon>
        <taxon>Methanococcaceae</taxon>
        <taxon>Methanothermococcus</taxon>
    </lineage>
</organism>
<dbReference type="Pfam" id="PF05670">
    <property type="entry name" value="NFACT-R_1"/>
    <property type="match status" value="1"/>
</dbReference>
<keyword evidence="2" id="KW-0820">tRNA-binding</keyword>
<dbReference type="GO" id="GO:0072344">
    <property type="term" value="P:rescue of stalled ribosome"/>
    <property type="evidence" value="ECO:0007669"/>
    <property type="project" value="UniProtKB-UniRule"/>
</dbReference>
<reference evidence="4" key="1">
    <citation type="journal article" date="2020" name="ISME J.">
        <title>Gammaproteobacteria mediating utilization of methyl-, sulfur- and petroleum organic compounds in deep ocean hydrothermal plumes.</title>
        <authorList>
            <person name="Zhou Z."/>
            <person name="Liu Y."/>
            <person name="Pan J."/>
            <person name="Cron B.R."/>
            <person name="Toner B.M."/>
            <person name="Anantharaman K."/>
            <person name="Breier J.A."/>
            <person name="Dick G.J."/>
            <person name="Li M."/>
        </authorList>
    </citation>
    <scope>NUCLEOTIDE SEQUENCE</scope>
    <source>
        <strain evidence="4">SZUA-1385</strain>
    </source>
</reference>
<dbReference type="InterPro" id="IPR043681">
    <property type="entry name" value="RqcH_archaeal"/>
</dbReference>
<feature type="coiled-coil region" evidence="2">
    <location>
        <begin position="318"/>
        <end position="345"/>
    </location>
</feature>
<evidence type="ECO:0000256" key="1">
    <source>
        <dbReference type="ARBA" id="ARBA00023054"/>
    </source>
</evidence>
<dbReference type="PANTHER" id="PTHR15239">
    <property type="entry name" value="NUCLEAR EXPORT MEDIATOR FACTOR NEMF"/>
    <property type="match status" value="1"/>
</dbReference>
<protein>
    <recommendedName>
        <fullName evidence="2">Archaeal Rqc2 homolog aRqcH</fullName>
        <shortName evidence="2">aRqcH</shortName>
    </recommendedName>
</protein>
<comment type="function">
    <text evidence="2">Probably part of the ribosome quality control system (RQC). May mediate the addition of alanine residues (Ala tailing) to incompletely synthesized nascent chains from stalled ribosomes, leading to their degradation.</text>
</comment>
<dbReference type="PANTHER" id="PTHR15239:SF6">
    <property type="entry name" value="RIBOSOME QUALITY CONTROL COMPLEX SUBUNIT NEMF"/>
    <property type="match status" value="1"/>
</dbReference>
<name>A0A833DRU5_9EURY</name>
<gene>
    <name evidence="2" type="primary">rqcH</name>
    <name evidence="4" type="ORF">EYG76_04215</name>
</gene>
<keyword evidence="1 2" id="KW-0175">Coiled coil</keyword>
<comment type="caution">
    <text evidence="4">The sequence shown here is derived from an EMBL/GenBank/DDBJ whole genome shotgun (WGS) entry which is preliminary data.</text>
</comment>
<evidence type="ECO:0000313" key="4">
    <source>
        <dbReference type="EMBL" id="HIP17486.1"/>
    </source>
</evidence>
<dbReference type="InterPro" id="IPR051608">
    <property type="entry name" value="RQC_Subunit_NEMF"/>
</dbReference>
<evidence type="ECO:0000256" key="2">
    <source>
        <dbReference type="HAMAP-Rule" id="MF_00844"/>
    </source>
</evidence>
<keyword evidence="2" id="KW-0694">RNA-binding</keyword>
<keyword evidence="2" id="KW-0699">rRNA-binding</keyword>
<dbReference type="AlphaFoldDB" id="A0A833DRU5"/>
<dbReference type="GO" id="GO:1990112">
    <property type="term" value="C:RQC complex"/>
    <property type="evidence" value="ECO:0007669"/>
    <property type="project" value="TreeGrafter"/>
</dbReference>
<feature type="domain" description="NFACT RNA-binding" evidence="3">
    <location>
        <begin position="498"/>
        <end position="608"/>
    </location>
</feature>
<feature type="coiled-coil region" evidence="2">
    <location>
        <begin position="444"/>
        <end position="478"/>
    </location>
</feature>
<dbReference type="GO" id="GO:0005737">
    <property type="term" value="C:cytoplasm"/>
    <property type="evidence" value="ECO:0007669"/>
    <property type="project" value="UniProtKB-ARBA"/>
</dbReference>
<dbReference type="GO" id="GO:0043023">
    <property type="term" value="F:ribosomal large subunit binding"/>
    <property type="evidence" value="ECO:0007669"/>
    <property type="project" value="UniProtKB-UniRule"/>
</dbReference>
<comment type="similarity">
    <text evidence="2">Belongs to the NEMF family.</text>
</comment>
<keyword evidence="2" id="KW-0648">Protein biosynthesis</keyword>
<dbReference type="GO" id="GO:0000049">
    <property type="term" value="F:tRNA binding"/>
    <property type="evidence" value="ECO:0007669"/>
    <property type="project" value="UniProtKB-UniRule"/>
</dbReference>
<proteinExistence type="inferred from homology"/>
<dbReference type="NCBIfam" id="NF041120">
    <property type="entry name" value="RqcH_arch"/>
    <property type="match status" value="1"/>
</dbReference>
<evidence type="ECO:0000259" key="3">
    <source>
        <dbReference type="Pfam" id="PF05670"/>
    </source>
</evidence>
<dbReference type="Gene3D" id="2.30.310.10">
    <property type="entry name" value="ibrinogen binding protein from staphylococcus aureus domain"/>
    <property type="match status" value="1"/>
</dbReference>
<dbReference type="Proteomes" id="UP000605144">
    <property type="component" value="Unassembled WGS sequence"/>
</dbReference>